<feature type="region of interest" description="Disordered" evidence="1">
    <location>
        <begin position="176"/>
        <end position="213"/>
    </location>
</feature>
<feature type="compositionally biased region" description="Low complexity" evidence="1">
    <location>
        <begin position="295"/>
        <end position="310"/>
    </location>
</feature>
<feature type="compositionally biased region" description="Polar residues" evidence="1">
    <location>
        <begin position="311"/>
        <end position="320"/>
    </location>
</feature>
<reference evidence="2 3" key="1">
    <citation type="submission" date="2018-10" db="EMBL/GenBank/DDBJ databases">
        <authorList>
            <consortium name="Pathogen Informatics"/>
        </authorList>
    </citation>
    <scope>NUCLEOTIDE SEQUENCE [LARGE SCALE GENOMIC DNA]</scope>
</reference>
<sequence>MAQPSYDFSFRPFTSVTQSTANSPTNLNISMPFEAYGRPVEFVTHSISVPNTPAFCAKRPRTGRTPQVSLTSPVTVTSTPSKVVPSQVTPVIHGTAPQPTRNLRAQWSQLQHNEMTCQMPSTGTQPMSTLQPPSGHYSTMGSPEMPPSLHSLAPQKLTHVPTLSLLLIKLLESETTPPIPMGSTQSTSTLSPASGQSSTMWPQEMPPSLRATASQTLSYWQPRSEIIRTEMAAQTPMGGTQSTSTLLPASGQTSSMIPPETVPSFHDTAHQTLTCSRSPSEQLSPPILSPHFDDTSPQSSTSFHSATSRSPTSAQSPLKCTSSTSSFPPAPARYSIPLLAEMT</sequence>
<evidence type="ECO:0000256" key="1">
    <source>
        <dbReference type="SAM" id="MobiDB-lite"/>
    </source>
</evidence>
<proteinExistence type="predicted"/>
<dbReference type="EMBL" id="UXSR01006071">
    <property type="protein sequence ID" value="VDD84216.1"/>
    <property type="molecule type" value="Genomic_DNA"/>
</dbReference>
<reference evidence="4" key="2">
    <citation type="submission" date="2019-11" db="UniProtKB">
        <authorList>
            <consortium name="WormBaseParasite"/>
        </authorList>
    </citation>
    <scope>IDENTIFICATION</scope>
</reference>
<dbReference type="Proteomes" id="UP000267029">
    <property type="component" value="Unassembled WGS sequence"/>
</dbReference>
<feature type="compositionally biased region" description="Polar residues" evidence="1">
    <location>
        <begin position="182"/>
        <end position="201"/>
    </location>
</feature>
<accession>A0A0R3UQR3</accession>
<gene>
    <name evidence="2" type="ORF">MCOS_LOCUS10219</name>
</gene>
<name>A0A0R3UQR3_MESCO</name>
<feature type="compositionally biased region" description="Polar residues" evidence="1">
    <location>
        <begin position="122"/>
        <end position="141"/>
    </location>
</feature>
<feature type="compositionally biased region" description="Polar residues" evidence="1">
    <location>
        <begin position="270"/>
        <end position="283"/>
    </location>
</feature>
<feature type="compositionally biased region" description="Polar residues" evidence="1">
    <location>
        <begin position="237"/>
        <end position="256"/>
    </location>
</feature>
<keyword evidence="3" id="KW-1185">Reference proteome</keyword>
<evidence type="ECO:0000313" key="2">
    <source>
        <dbReference type="EMBL" id="VDD84216.1"/>
    </source>
</evidence>
<dbReference type="AlphaFoldDB" id="A0A0R3UQR3"/>
<evidence type="ECO:0000313" key="4">
    <source>
        <dbReference type="WBParaSite" id="MCU_011705-RA"/>
    </source>
</evidence>
<protein>
    <submittedName>
        <fullName evidence="4">Extensin-like</fullName>
    </submittedName>
</protein>
<dbReference type="WBParaSite" id="MCU_011705-RA">
    <property type="protein sequence ID" value="MCU_011705-RA"/>
    <property type="gene ID" value="MCU_011705"/>
</dbReference>
<organism evidence="2 3">
    <name type="scientific">Mesocestoides corti</name>
    <name type="common">Flatworm</name>
    <dbReference type="NCBI Taxonomy" id="53468"/>
    <lineage>
        <taxon>Eukaryota</taxon>
        <taxon>Metazoa</taxon>
        <taxon>Spiralia</taxon>
        <taxon>Lophotrochozoa</taxon>
        <taxon>Platyhelminthes</taxon>
        <taxon>Cestoda</taxon>
        <taxon>Eucestoda</taxon>
        <taxon>Cyclophyllidea</taxon>
        <taxon>Mesocestoididae</taxon>
        <taxon>Mesocestoides</taxon>
    </lineage>
</organism>
<feature type="region of interest" description="Disordered" evidence="1">
    <location>
        <begin position="235"/>
        <end position="343"/>
    </location>
</feature>
<feature type="region of interest" description="Disordered" evidence="1">
    <location>
        <begin position="122"/>
        <end position="150"/>
    </location>
</feature>
<evidence type="ECO:0000313" key="3">
    <source>
        <dbReference type="Proteomes" id="UP000267029"/>
    </source>
</evidence>